<dbReference type="Gene3D" id="2.40.10.170">
    <property type="match status" value="1"/>
</dbReference>
<dbReference type="InterPro" id="IPR052531">
    <property type="entry name" value="CarD-like_regulator"/>
</dbReference>
<dbReference type="InterPro" id="IPR042215">
    <property type="entry name" value="CarD-like_C"/>
</dbReference>
<dbReference type="PANTHER" id="PTHR38447">
    <property type="entry name" value="TRANSCRIPTION FACTOR YDEB-RELATED"/>
    <property type="match status" value="1"/>
</dbReference>
<gene>
    <name evidence="2" type="ORF">JF543_12955</name>
</gene>
<evidence type="ECO:0000313" key="2">
    <source>
        <dbReference type="EMBL" id="MBN8206860.1"/>
    </source>
</evidence>
<dbReference type="Gene3D" id="1.20.58.1290">
    <property type="entry name" value="CarD-like, C-terminal domain"/>
    <property type="match status" value="1"/>
</dbReference>
<feature type="domain" description="CarD-like/TRCF RNAP-interacting" evidence="1">
    <location>
        <begin position="3"/>
        <end position="113"/>
    </location>
</feature>
<dbReference type="AlphaFoldDB" id="A0A939DWZ6"/>
<dbReference type="RefSeq" id="WP_206824662.1">
    <property type="nucleotide sequence ID" value="NZ_CP063379.1"/>
</dbReference>
<comment type="caution">
    <text evidence="2">The sequence shown here is derived from an EMBL/GenBank/DDBJ whole genome shotgun (WGS) entry which is preliminary data.</text>
</comment>
<reference evidence="2" key="1">
    <citation type="submission" date="2020-12" db="EMBL/GenBank/DDBJ databases">
        <title>PHA producing bacteria isolated from mangrove.</title>
        <authorList>
            <person name="Zheng W."/>
            <person name="Yu S."/>
            <person name="Huang Y."/>
        </authorList>
    </citation>
    <scope>NUCLEOTIDE SEQUENCE</scope>
    <source>
        <strain evidence="2">GN8-5</strain>
    </source>
</reference>
<organism evidence="2 3">
    <name type="scientific">Microbacterium esteraromaticum</name>
    <dbReference type="NCBI Taxonomy" id="57043"/>
    <lineage>
        <taxon>Bacteria</taxon>
        <taxon>Bacillati</taxon>
        <taxon>Actinomycetota</taxon>
        <taxon>Actinomycetes</taxon>
        <taxon>Micrococcales</taxon>
        <taxon>Microbacteriaceae</taxon>
        <taxon>Microbacterium</taxon>
    </lineage>
</organism>
<dbReference type="GO" id="GO:0009303">
    <property type="term" value="P:rRNA transcription"/>
    <property type="evidence" value="ECO:0007669"/>
    <property type="project" value="TreeGrafter"/>
</dbReference>
<accession>A0A939DWZ6</accession>
<dbReference type="Pfam" id="PF21095">
    <property type="entry name" value="CarD_C"/>
    <property type="match status" value="1"/>
</dbReference>
<dbReference type="PANTHER" id="PTHR38447:SF1">
    <property type="entry name" value="RNA POLYMERASE-BINDING TRANSCRIPTION FACTOR CARD"/>
    <property type="match status" value="1"/>
</dbReference>
<evidence type="ECO:0000313" key="3">
    <source>
        <dbReference type="Proteomes" id="UP000664385"/>
    </source>
</evidence>
<dbReference type="InterPro" id="IPR003711">
    <property type="entry name" value="CarD-like/TRCF_RID"/>
</dbReference>
<dbReference type="Proteomes" id="UP000664385">
    <property type="component" value="Unassembled WGS sequence"/>
</dbReference>
<evidence type="ECO:0000259" key="1">
    <source>
        <dbReference type="SMART" id="SM01058"/>
    </source>
</evidence>
<sequence>MLSLAPNATLIHPHHGAVTVVGREVRVVRGEPTECIVLHSLVNRLTIRIPIDRIDDVGIRPVMSDATLSLVVAALGETMTDEPANWSRRFKTYEQKVASGSIVQVSEVVRDISRRDVDRGVSPGEKRMLTRAQTNLIAELSLMPQFADEGEAIAFVDGLIHAEPRHRERATA</sequence>
<dbReference type="Pfam" id="PF02559">
    <property type="entry name" value="CarD_TRCF_RID"/>
    <property type="match status" value="1"/>
</dbReference>
<dbReference type="SUPFAM" id="SSF141259">
    <property type="entry name" value="CarD-like"/>
    <property type="match status" value="1"/>
</dbReference>
<dbReference type="InterPro" id="IPR036101">
    <property type="entry name" value="CarD-like/TRCF_RID_sf"/>
</dbReference>
<dbReference type="EMBL" id="JAEMWU010000003">
    <property type="protein sequence ID" value="MBN8206860.1"/>
    <property type="molecule type" value="Genomic_DNA"/>
</dbReference>
<dbReference type="SMART" id="SM01058">
    <property type="entry name" value="CarD_TRCF"/>
    <property type="match status" value="1"/>
</dbReference>
<dbReference type="InterPro" id="IPR048792">
    <property type="entry name" value="CarD_C"/>
</dbReference>
<name>A0A939DWZ6_9MICO</name>
<proteinExistence type="predicted"/>
<protein>
    <submittedName>
        <fullName evidence="2">CarD family transcriptional regulator</fullName>
    </submittedName>
</protein>